<organism evidence="2 3">
    <name type="scientific">Paenibacillus solisilvae</name>
    <dbReference type="NCBI Taxonomy" id="2486751"/>
    <lineage>
        <taxon>Bacteria</taxon>
        <taxon>Bacillati</taxon>
        <taxon>Bacillota</taxon>
        <taxon>Bacilli</taxon>
        <taxon>Bacillales</taxon>
        <taxon>Paenibacillaceae</taxon>
        <taxon>Paenibacillus</taxon>
    </lineage>
</organism>
<protein>
    <submittedName>
        <fullName evidence="2">Uncharacterized protein</fullName>
    </submittedName>
</protein>
<feature type="transmembrane region" description="Helical" evidence="1">
    <location>
        <begin position="6"/>
        <end position="24"/>
    </location>
</feature>
<reference evidence="3" key="1">
    <citation type="journal article" date="2019" name="Int. J. Syst. Evol. Microbiol.">
        <title>The Global Catalogue of Microorganisms (GCM) 10K type strain sequencing project: providing services to taxonomists for standard genome sequencing and annotation.</title>
        <authorList>
            <consortium name="The Broad Institute Genomics Platform"/>
            <consortium name="The Broad Institute Genome Sequencing Center for Infectious Disease"/>
            <person name="Wu L."/>
            <person name="Ma J."/>
        </authorList>
    </citation>
    <scope>NUCLEOTIDE SEQUENCE [LARGE SCALE GENOMIC DNA]</scope>
    <source>
        <strain evidence="3">CGMCC 1.3240</strain>
    </source>
</reference>
<name>A0ABW0W514_9BACL</name>
<keyword evidence="1" id="KW-0472">Membrane</keyword>
<gene>
    <name evidence="2" type="ORF">ACFPYJ_27395</name>
</gene>
<dbReference type="EMBL" id="JBHSOW010000105">
    <property type="protein sequence ID" value="MFC5652763.1"/>
    <property type="molecule type" value="Genomic_DNA"/>
</dbReference>
<keyword evidence="3" id="KW-1185">Reference proteome</keyword>
<proteinExistence type="predicted"/>
<keyword evidence="1" id="KW-0812">Transmembrane</keyword>
<keyword evidence="1" id="KW-1133">Transmembrane helix</keyword>
<evidence type="ECO:0000256" key="1">
    <source>
        <dbReference type="SAM" id="Phobius"/>
    </source>
</evidence>
<feature type="transmembrane region" description="Helical" evidence="1">
    <location>
        <begin position="31"/>
        <end position="50"/>
    </location>
</feature>
<evidence type="ECO:0000313" key="3">
    <source>
        <dbReference type="Proteomes" id="UP001596047"/>
    </source>
</evidence>
<dbReference type="Proteomes" id="UP001596047">
    <property type="component" value="Unassembled WGS sequence"/>
</dbReference>
<accession>A0ABW0W514</accession>
<dbReference type="RefSeq" id="WP_379191413.1">
    <property type="nucleotide sequence ID" value="NZ_JBHSOW010000105.1"/>
</dbReference>
<evidence type="ECO:0000313" key="2">
    <source>
        <dbReference type="EMBL" id="MFC5652763.1"/>
    </source>
</evidence>
<sequence>MLEKIIVLSMMYILVLSTDFRTLFNSRPRAKIIYFGMMIFTLYFSIDYLVEPEFPDLDTLADAVLTKPARMIVEFLKVKST</sequence>
<comment type="caution">
    <text evidence="2">The sequence shown here is derived from an EMBL/GenBank/DDBJ whole genome shotgun (WGS) entry which is preliminary data.</text>
</comment>